<organism evidence="7 8">
    <name type="scientific">Aspergillus parasiticus (strain ATCC 56775 / NRRL 5862 / SRRC 143 / SU-1)</name>
    <dbReference type="NCBI Taxonomy" id="1403190"/>
    <lineage>
        <taxon>Eukaryota</taxon>
        <taxon>Fungi</taxon>
        <taxon>Dikarya</taxon>
        <taxon>Ascomycota</taxon>
        <taxon>Pezizomycotina</taxon>
        <taxon>Eurotiomycetes</taxon>
        <taxon>Eurotiomycetidae</taxon>
        <taxon>Eurotiales</taxon>
        <taxon>Aspergillaceae</taxon>
        <taxon>Aspergillus</taxon>
        <taxon>Aspergillus subgen. Circumdati</taxon>
    </lineage>
</organism>
<evidence type="ECO:0000313" key="7">
    <source>
        <dbReference type="EMBL" id="KJK63663.1"/>
    </source>
</evidence>
<reference evidence="7 8" key="1">
    <citation type="submission" date="2015-02" db="EMBL/GenBank/DDBJ databases">
        <title>Draft genome sequence of Aspergillus parasiticus SU-1.</title>
        <authorList>
            <person name="Yu J."/>
            <person name="Fedorova N."/>
            <person name="Yin Y."/>
            <person name="Losada L."/>
            <person name="Zafar N."/>
            <person name="Taujale R."/>
            <person name="Ehrlich K.C."/>
            <person name="Bhatnagar D."/>
            <person name="Cleveland T.E."/>
            <person name="Bennett J.W."/>
            <person name="Nierman W.C."/>
        </authorList>
    </citation>
    <scope>NUCLEOTIDE SEQUENCE [LARGE SCALE GENOMIC DNA]</scope>
    <source>
        <strain evidence="8">ATCC 56775 / NRRL 5862 / SRRC 143 / SU-1</strain>
    </source>
</reference>
<feature type="signal peptide" evidence="6">
    <location>
        <begin position="1"/>
        <end position="16"/>
    </location>
</feature>
<accession>A0A0F0ICL5</accession>
<evidence type="ECO:0000256" key="3">
    <source>
        <dbReference type="ARBA" id="ARBA00012556"/>
    </source>
</evidence>
<evidence type="ECO:0000256" key="5">
    <source>
        <dbReference type="ARBA" id="ARBA00023295"/>
    </source>
</evidence>
<protein>
    <recommendedName>
        <fullName evidence="3 6">Arabinogalactan endo-beta-1,4-galactanase</fullName>
        <ecNumber evidence="3 6">3.2.1.89</ecNumber>
    </recommendedName>
</protein>
<dbReference type="GO" id="GO:0031218">
    <property type="term" value="F:arabinogalactan endo-1,4-beta-galactosidase activity"/>
    <property type="evidence" value="ECO:0007669"/>
    <property type="project" value="UniProtKB-EC"/>
</dbReference>
<evidence type="ECO:0000256" key="4">
    <source>
        <dbReference type="ARBA" id="ARBA00022801"/>
    </source>
</evidence>
<keyword evidence="5 6" id="KW-0326">Glycosidase</keyword>
<dbReference type="Proteomes" id="UP000033540">
    <property type="component" value="Unassembled WGS sequence"/>
</dbReference>
<proteinExistence type="inferred from homology"/>
<keyword evidence="6" id="KW-0732">Signal</keyword>
<comment type="similarity">
    <text evidence="2 6">Belongs to the glycosyl hydrolase 53 family.</text>
</comment>
<dbReference type="OrthoDB" id="110914at2759"/>
<comment type="catalytic activity">
    <reaction evidence="1 6">
        <text>The enzyme specifically hydrolyzes (1-&gt;4)-beta-D-galactosidic linkages in type I arabinogalactans.</text>
        <dbReference type="EC" id="3.2.1.89"/>
    </reaction>
</comment>
<dbReference type="PANTHER" id="PTHR34983">
    <property type="entry name" value="ARABINOGALACTAN ENDO-BETA-1,4-GALACTANASE A"/>
    <property type="match status" value="1"/>
</dbReference>
<dbReference type="AlphaFoldDB" id="A0A0F0ICL5"/>
<gene>
    <name evidence="7" type="ORF">P875_00064891</name>
</gene>
<dbReference type="FunFam" id="3.20.20.80:FF:000077">
    <property type="entry name" value="Arabinogalactan endo-beta-1,4-galactanase"/>
    <property type="match status" value="1"/>
</dbReference>
<name>A0A0F0ICL5_ASPPU</name>
<evidence type="ECO:0000313" key="8">
    <source>
        <dbReference type="Proteomes" id="UP000033540"/>
    </source>
</evidence>
<dbReference type="EC" id="3.2.1.89" evidence="3 6"/>
<dbReference type="GO" id="GO:0015926">
    <property type="term" value="F:glucosidase activity"/>
    <property type="evidence" value="ECO:0007669"/>
    <property type="project" value="InterPro"/>
</dbReference>
<evidence type="ECO:0000256" key="2">
    <source>
        <dbReference type="ARBA" id="ARBA00010687"/>
    </source>
</evidence>
<sequence>MLFSYLLATLPLLANAALTYKGADISSVFIEEKAGVAYKNLAGETQALEAILTDNGVNSIRQRVWVKNGDYDLTYNVNLAKRVAATGASIYLDLHYSDDWADPSHQTTPDGWSTDDINTLADQIYQYTLSVCNTFAENDINVEIVSIGNEITSGLLWPLGKTPNYENIARLLHSGAWGVKDSTLATKPKILIHLDNGWDWEQQKYFYDTTLGTGLLTSEDFDMIGVSYYPFYNEKATLASLKTSLTNIQTTYNKEVAVVETNWPVKCSSPEFAFPEDLTDIPFSEDGQVTFLQRLAETLTATGASGFFYWEPAWTKNAGLGSSCEDNLLVDYNTNQVRSSVKAFGQV</sequence>
<evidence type="ECO:0000256" key="6">
    <source>
        <dbReference type="RuleBase" id="RU361192"/>
    </source>
</evidence>
<dbReference type="Gene3D" id="3.20.20.80">
    <property type="entry name" value="Glycosidases"/>
    <property type="match status" value="1"/>
</dbReference>
<evidence type="ECO:0000256" key="1">
    <source>
        <dbReference type="ARBA" id="ARBA00001695"/>
    </source>
</evidence>
<dbReference type="InterPro" id="IPR017853">
    <property type="entry name" value="GH"/>
</dbReference>
<dbReference type="EMBL" id="JZEE01000550">
    <property type="protein sequence ID" value="KJK63663.1"/>
    <property type="molecule type" value="Genomic_DNA"/>
</dbReference>
<feature type="chain" id="PRO_5005116773" description="Arabinogalactan endo-beta-1,4-galactanase" evidence="6">
    <location>
        <begin position="17"/>
        <end position="347"/>
    </location>
</feature>
<dbReference type="InterPro" id="IPR011683">
    <property type="entry name" value="Glyco_hydro_53"/>
</dbReference>
<dbReference type="STRING" id="1403190.A0A0F0ICL5"/>
<dbReference type="PANTHER" id="PTHR34983:SF1">
    <property type="entry name" value="ARABINOGALACTAN ENDO-BETA-1,4-GALACTANASE A"/>
    <property type="match status" value="1"/>
</dbReference>
<comment type="caution">
    <text evidence="7">The sequence shown here is derived from an EMBL/GenBank/DDBJ whole genome shotgun (WGS) entry which is preliminary data.</text>
</comment>
<dbReference type="GO" id="GO:0045490">
    <property type="term" value="P:pectin catabolic process"/>
    <property type="evidence" value="ECO:0007669"/>
    <property type="project" value="TreeGrafter"/>
</dbReference>
<keyword evidence="4 6" id="KW-0378">Hydrolase</keyword>
<dbReference type="Pfam" id="PF07745">
    <property type="entry name" value="Glyco_hydro_53"/>
    <property type="match status" value="1"/>
</dbReference>
<dbReference type="SUPFAM" id="SSF51445">
    <property type="entry name" value="(Trans)glycosidases"/>
    <property type="match status" value="1"/>
</dbReference>